<comment type="caution">
    <text evidence="1">The sequence shown here is derived from an EMBL/GenBank/DDBJ whole genome shotgun (WGS) entry which is preliminary data.</text>
</comment>
<evidence type="ECO:0000313" key="2">
    <source>
        <dbReference type="Proteomes" id="UP001597048"/>
    </source>
</evidence>
<dbReference type="Pfam" id="PF14255">
    <property type="entry name" value="Zn_ribbon_21"/>
    <property type="match status" value="1"/>
</dbReference>
<protein>
    <submittedName>
        <fullName evidence="1">CPXCG motif-containing cysteine-rich protein</fullName>
    </submittedName>
</protein>
<sequence>MRDFFDKSIQCPHCGHRISITVDASAGSQDYVEDCSACCNPMHLKVIRNEMTDQVELSVDADDEQIF</sequence>
<dbReference type="InterPro" id="IPR017143">
    <property type="entry name" value="UCP037225"/>
</dbReference>
<keyword evidence="2" id="KW-1185">Reference proteome</keyword>
<dbReference type="RefSeq" id="WP_379556639.1">
    <property type="nucleotide sequence ID" value="NZ_JBHTJS010000002.1"/>
</dbReference>
<evidence type="ECO:0000313" key="1">
    <source>
        <dbReference type="EMBL" id="MFD1006714.1"/>
    </source>
</evidence>
<dbReference type="PIRSF" id="PIRSF037225">
    <property type="entry name" value="UCP037225"/>
    <property type="match status" value="1"/>
</dbReference>
<accession>A0ABW3KCG8</accession>
<organism evidence="1 2">
    <name type="scientific">Oceanisphaera ostreae</name>
    <dbReference type="NCBI Taxonomy" id="914151"/>
    <lineage>
        <taxon>Bacteria</taxon>
        <taxon>Pseudomonadati</taxon>
        <taxon>Pseudomonadota</taxon>
        <taxon>Gammaproteobacteria</taxon>
        <taxon>Aeromonadales</taxon>
        <taxon>Aeromonadaceae</taxon>
        <taxon>Oceanisphaera</taxon>
    </lineage>
</organism>
<gene>
    <name evidence="1" type="ORF">ACFQ1C_00835</name>
</gene>
<dbReference type="EMBL" id="JBHTJS010000002">
    <property type="protein sequence ID" value="MFD1006714.1"/>
    <property type="molecule type" value="Genomic_DNA"/>
</dbReference>
<dbReference type="InterPro" id="IPR025990">
    <property type="entry name" value="zinc_ribbon_bacterial"/>
</dbReference>
<name>A0ABW3KCG8_9GAMM</name>
<proteinExistence type="predicted"/>
<reference evidence="2" key="1">
    <citation type="journal article" date="2019" name="Int. J. Syst. Evol. Microbiol.">
        <title>The Global Catalogue of Microorganisms (GCM) 10K type strain sequencing project: providing services to taxonomists for standard genome sequencing and annotation.</title>
        <authorList>
            <consortium name="The Broad Institute Genomics Platform"/>
            <consortium name="The Broad Institute Genome Sequencing Center for Infectious Disease"/>
            <person name="Wu L."/>
            <person name="Ma J."/>
        </authorList>
    </citation>
    <scope>NUCLEOTIDE SEQUENCE [LARGE SCALE GENOMIC DNA]</scope>
    <source>
        <strain evidence="2">CCUG 60525</strain>
    </source>
</reference>
<dbReference type="Proteomes" id="UP001597048">
    <property type="component" value="Unassembled WGS sequence"/>
</dbReference>